<sequence>MAPTLITTIGLPARPPFFNIPTTTPAALPLTPKSTSSTALYVVLIIAIVLLLVATAAIVWLCFWRRNRRPSARNLPEVSAEDAIRGKAARDSRQTYVIPKTWDSTQPFWAVPSISTTETRMNEKLLAEVPNVWRILGRPNVAVDSDEEAIPAAHRKSF</sequence>
<proteinExistence type="predicted"/>
<evidence type="ECO:0000313" key="2">
    <source>
        <dbReference type="EMBL" id="KAJ7634981.1"/>
    </source>
</evidence>
<feature type="transmembrane region" description="Helical" evidence="1">
    <location>
        <begin position="39"/>
        <end position="63"/>
    </location>
</feature>
<keyword evidence="1" id="KW-0812">Transmembrane</keyword>
<keyword evidence="3" id="KW-1185">Reference proteome</keyword>
<evidence type="ECO:0000256" key="1">
    <source>
        <dbReference type="SAM" id="Phobius"/>
    </source>
</evidence>
<gene>
    <name evidence="2" type="ORF">FB45DRAFT_1056932</name>
</gene>
<protein>
    <submittedName>
        <fullName evidence="2">Uncharacterized protein</fullName>
    </submittedName>
</protein>
<dbReference type="Proteomes" id="UP001221142">
    <property type="component" value="Unassembled WGS sequence"/>
</dbReference>
<reference evidence="2" key="1">
    <citation type="submission" date="2023-03" db="EMBL/GenBank/DDBJ databases">
        <title>Massive genome expansion in bonnet fungi (Mycena s.s.) driven by repeated elements and novel gene families across ecological guilds.</title>
        <authorList>
            <consortium name="Lawrence Berkeley National Laboratory"/>
            <person name="Harder C.B."/>
            <person name="Miyauchi S."/>
            <person name="Viragh M."/>
            <person name="Kuo A."/>
            <person name="Thoen E."/>
            <person name="Andreopoulos B."/>
            <person name="Lu D."/>
            <person name="Skrede I."/>
            <person name="Drula E."/>
            <person name="Henrissat B."/>
            <person name="Morin E."/>
            <person name="Kohler A."/>
            <person name="Barry K."/>
            <person name="LaButti K."/>
            <person name="Morin E."/>
            <person name="Salamov A."/>
            <person name="Lipzen A."/>
            <person name="Mereny Z."/>
            <person name="Hegedus B."/>
            <person name="Baldrian P."/>
            <person name="Stursova M."/>
            <person name="Weitz H."/>
            <person name="Taylor A."/>
            <person name="Grigoriev I.V."/>
            <person name="Nagy L.G."/>
            <person name="Martin F."/>
            <person name="Kauserud H."/>
        </authorList>
    </citation>
    <scope>NUCLEOTIDE SEQUENCE</scope>
    <source>
        <strain evidence="2">9284</strain>
    </source>
</reference>
<dbReference type="AlphaFoldDB" id="A0AAD7BZJ8"/>
<accession>A0AAD7BZJ8</accession>
<comment type="caution">
    <text evidence="2">The sequence shown here is derived from an EMBL/GenBank/DDBJ whole genome shotgun (WGS) entry which is preliminary data.</text>
</comment>
<organism evidence="2 3">
    <name type="scientific">Roridomyces roridus</name>
    <dbReference type="NCBI Taxonomy" id="1738132"/>
    <lineage>
        <taxon>Eukaryota</taxon>
        <taxon>Fungi</taxon>
        <taxon>Dikarya</taxon>
        <taxon>Basidiomycota</taxon>
        <taxon>Agaricomycotina</taxon>
        <taxon>Agaricomycetes</taxon>
        <taxon>Agaricomycetidae</taxon>
        <taxon>Agaricales</taxon>
        <taxon>Marasmiineae</taxon>
        <taxon>Mycenaceae</taxon>
        <taxon>Roridomyces</taxon>
    </lineage>
</organism>
<evidence type="ECO:0000313" key="3">
    <source>
        <dbReference type="Proteomes" id="UP001221142"/>
    </source>
</evidence>
<name>A0AAD7BZJ8_9AGAR</name>
<dbReference type="EMBL" id="JARKIF010000007">
    <property type="protein sequence ID" value="KAJ7634981.1"/>
    <property type="molecule type" value="Genomic_DNA"/>
</dbReference>
<keyword evidence="1" id="KW-0472">Membrane</keyword>
<keyword evidence="1" id="KW-1133">Transmembrane helix</keyword>